<reference evidence="1 2" key="1">
    <citation type="submission" date="2024-08" db="EMBL/GenBank/DDBJ databases">
        <title>Genome mining of Saccharopolyspora cebuensis PGLac3 from Nigerian medicinal plant.</title>
        <authorList>
            <person name="Ezeobiora C.E."/>
            <person name="Igbokwe N.H."/>
            <person name="Amin D.H."/>
            <person name="Mendie U.E."/>
        </authorList>
    </citation>
    <scope>NUCLEOTIDE SEQUENCE [LARGE SCALE GENOMIC DNA]</scope>
    <source>
        <strain evidence="1 2">PGLac3</strain>
    </source>
</reference>
<name>A0ABV4CHS0_9PSEU</name>
<accession>A0ABV4CHS0</accession>
<dbReference type="EMBL" id="JBGEHV010000024">
    <property type="protein sequence ID" value="MEY8040639.1"/>
    <property type="molecule type" value="Genomic_DNA"/>
</dbReference>
<dbReference type="Proteomes" id="UP001564626">
    <property type="component" value="Unassembled WGS sequence"/>
</dbReference>
<gene>
    <name evidence="1" type="ORF">AB8O55_14630</name>
</gene>
<proteinExistence type="predicted"/>
<organism evidence="1 2">
    <name type="scientific">Saccharopolyspora cebuensis</name>
    <dbReference type="NCBI Taxonomy" id="418759"/>
    <lineage>
        <taxon>Bacteria</taxon>
        <taxon>Bacillati</taxon>
        <taxon>Actinomycetota</taxon>
        <taxon>Actinomycetes</taxon>
        <taxon>Pseudonocardiales</taxon>
        <taxon>Pseudonocardiaceae</taxon>
        <taxon>Saccharopolyspora</taxon>
    </lineage>
</organism>
<keyword evidence="2" id="KW-1185">Reference proteome</keyword>
<sequence length="359" mass="38030">MAARINTPIPVTSDAELLAAVPHLVGFAPADSLIVITVDDPGGAPSFGVTVRVDLPCPGGRGAVAEMLLRGPLRTQRTSAVFLVVVGHPPERDPCGETCCPPDEPGSPPNAVLVDHLVRRFRARGITVVQALWAPEIRAGAAYHGYLDGETGEVDDPLISPVGTAMATTGAVTFGSREELCSLVATEDPDAVQRRAARLDALTEEREDEAPGSELLHRDVNTVFGAIQRTATGAALTEEDVVRVLLALSDTRVRDTMLGTVLSEQAGAAEQLWLELVRKAPEPEVADAAALLAFAAYMRGEGGLASVALERIEQVRPDHRLGTLLRHAMDAGITPADLAIVARDAAEDARIMMDEEDAW</sequence>
<evidence type="ECO:0000313" key="1">
    <source>
        <dbReference type="EMBL" id="MEY8040639.1"/>
    </source>
</evidence>
<evidence type="ECO:0000313" key="2">
    <source>
        <dbReference type="Proteomes" id="UP001564626"/>
    </source>
</evidence>
<dbReference type="RefSeq" id="WP_345365296.1">
    <property type="nucleotide sequence ID" value="NZ_BAABII010000013.1"/>
</dbReference>
<protein>
    <submittedName>
        <fullName evidence="1">DUF4192 domain-containing protein</fullName>
    </submittedName>
</protein>
<comment type="caution">
    <text evidence="1">The sequence shown here is derived from an EMBL/GenBank/DDBJ whole genome shotgun (WGS) entry which is preliminary data.</text>
</comment>
<dbReference type="Pfam" id="PF13830">
    <property type="entry name" value="DUF4192"/>
    <property type="match status" value="1"/>
</dbReference>
<dbReference type="InterPro" id="IPR025447">
    <property type="entry name" value="DUF4192"/>
</dbReference>